<proteinExistence type="predicted"/>
<dbReference type="EMBL" id="AHPK01000015">
    <property type="protein sequence ID" value="KEC54802.1"/>
    <property type="molecule type" value="Genomic_DNA"/>
</dbReference>
<protein>
    <submittedName>
        <fullName evidence="2">Uncharacterized protein</fullName>
    </submittedName>
</protein>
<evidence type="ECO:0000313" key="3">
    <source>
        <dbReference type="EMBL" id="KEC54802.1"/>
    </source>
</evidence>
<accession>E6YNA4</accession>
<evidence type="ECO:0000313" key="2">
    <source>
        <dbReference type="EMBL" id="CBI78342.1"/>
    </source>
</evidence>
<sequence>MTHSQKTDSTIPSSKKQQSSHPCLSSCSRCKKKSIGHLKTREVIIETSNPAFQPTSPIRTKNPRTTLAFIDAHSRPIALLYKKGHINQAQYKAAERFYVYWRQCQGDAQMSLDLTIQKVDSDQRYTHPIEAQTNALKQLQTVKIELGTLGYRLVEQVVGYDQAFKELSPSKRKQNSLADHLRDCLDLLAVHWGYANRTKIS</sequence>
<dbReference type="EMBL" id="FN645466">
    <property type="protein sequence ID" value="CBI78342.1"/>
    <property type="molecule type" value="Genomic_DNA"/>
</dbReference>
<name>E6YNA4_9HYPH</name>
<reference evidence="3 4" key="2">
    <citation type="submission" date="2012-04" db="EMBL/GenBank/DDBJ databases">
        <title>The Genome Sequence of Bartonella rochalimae BMGH.</title>
        <authorList>
            <consortium name="The Broad Institute Genome Sequencing Platform"/>
            <consortium name="The Broad Institute Genome Sequencing Center for Infectious Disease"/>
            <person name="Feldgarden M."/>
            <person name="Kirby J."/>
            <person name="Kosoy M."/>
            <person name="Birtles R."/>
            <person name="Probert W.S."/>
            <person name="Chiaraviglio L."/>
            <person name="Walker B."/>
            <person name="Young S.K."/>
            <person name="Zeng Q."/>
            <person name="Gargeya S."/>
            <person name="Fitzgerald M."/>
            <person name="Haas B."/>
            <person name="Abouelleil A."/>
            <person name="Alvarado L."/>
            <person name="Arachchi H.M."/>
            <person name="Berlin A.M."/>
            <person name="Chapman S.B."/>
            <person name="Goldberg J."/>
            <person name="Griggs A."/>
            <person name="Gujja S."/>
            <person name="Hansen M."/>
            <person name="Howarth C."/>
            <person name="Imamovic A."/>
            <person name="Larimer J."/>
            <person name="McCowen C."/>
            <person name="Montmayeur A."/>
            <person name="Murphy C."/>
            <person name="Neiman D."/>
            <person name="Pearson M."/>
            <person name="Priest M."/>
            <person name="Roberts A."/>
            <person name="Saif S."/>
            <person name="Shea T."/>
            <person name="Sisk P."/>
            <person name="Sykes S."/>
            <person name="Wortman J."/>
            <person name="Nusbaum C."/>
            <person name="Birren B."/>
        </authorList>
    </citation>
    <scope>NUCLEOTIDE SEQUENCE [LARGE SCALE GENOMIC DNA]</scope>
    <source>
        <strain evidence="3 4">ATCC BAA-1498</strain>
    </source>
</reference>
<evidence type="ECO:0000313" key="4">
    <source>
        <dbReference type="Proteomes" id="UP000027336"/>
    </source>
</evidence>
<feature type="compositionally biased region" description="Polar residues" evidence="1">
    <location>
        <begin position="1"/>
        <end position="22"/>
    </location>
</feature>
<dbReference type="AlphaFoldDB" id="E6YNA4"/>
<reference evidence="2" key="1">
    <citation type="journal article" date="2011" name="PLoS Genet.">
        <title>Parallel evolution of a type IV secretion system in radiating lineages of the host-restricted bacterial pathogen Bartonella.</title>
        <authorList>
            <person name="Engel P."/>
            <person name="Salzburger W."/>
            <person name="Liesch M."/>
            <person name="Chang C.C."/>
            <person name="Maruyama S."/>
            <person name="Lanz C."/>
            <person name="Calteau A."/>
            <person name="Lajus A."/>
            <person name="Medigue C."/>
            <person name="Schuster S.C."/>
            <person name="Dehio C."/>
        </authorList>
    </citation>
    <scope>NUCLEOTIDE SEQUENCE</scope>
    <source>
        <strain evidence="2">ATCC BAA-1498</strain>
    </source>
</reference>
<dbReference type="PATRIC" id="fig|685782.3.peg.936"/>
<feature type="region of interest" description="Disordered" evidence="1">
    <location>
        <begin position="1"/>
        <end position="25"/>
    </location>
</feature>
<organism evidence="2">
    <name type="scientific">Bartonella rochalimae ATCC BAA-1498</name>
    <dbReference type="NCBI Taxonomy" id="685782"/>
    <lineage>
        <taxon>Bacteria</taxon>
        <taxon>Pseudomonadati</taxon>
        <taxon>Pseudomonadota</taxon>
        <taxon>Alphaproteobacteria</taxon>
        <taxon>Hyphomicrobiales</taxon>
        <taxon>Bartonellaceae</taxon>
        <taxon>Bartonella</taxon>
    </lineage>
</organism>
<evidence type="ECO:0000256" key="1">
    <source>
        <dbReference type="SAM" id="MobiDB-lite"/>
    </source>
</evidence>
<keyword evidence="4" id="KW-1185">Reference proteome</keyword>
<dbReference type="HOGENOM" id="CLU_118928_0_0_5"/>
<dbReference type="eggNOG" id="ENOG50347B9">
    <property type="taxonomic scope" value="Bacteria"/>
</dbReference>
<dbReference type="OrthoDB" id="7924816at2"/>
<dbReference type="Proteomes" id="UP000027336">
    <property type="component" value="Unassembled WGS sequence"/>
</dbReference>
<gene>
    <name evidence="2" type="ORF">BARRO_120116</name>
    <name evidence="3" type="ORF">O99_00901</name>
</gene>